<comment type="caution">
    <text evidence="1">The sequence shown here is derived from an EMBL/GenBank/DDBJ whole genome shotgun (WGS) entry which is preliminary data.</text>
</comment>
<dbReference type="SUPFAM" id="SSF56563">
    <property type="entry name" value="Major capsid protein gp5"/>
    <property type="match status" value="1"/>
</dbReference>
<evidence type="ECO:0008006" key="3">
    <source>
        <dbReference type="Google" id="ProtNLM"/>
    </source>
</evidence>
<dbReference type="RefSeq" id="WP_086324914.1">
    <property type="nucleotide sequence ID" value="NZ_NGLB01000001.1"/>
</dbReference>
<proteinExistence type="predicted"/>
<sequence length="303" mass="32987">MSAELIKMNLQMFAENSQTNTTSVVGKDVYDPEVLSAMVGASFDHQMLFGVLAETDNTLVGQAGSTITIPSWNMMDGIEGYIEEFQEIPVDKITHSTRKVTIKEIGKGFAVTDKAKAIGIGDPEGEGCRQLGMHFGDRLDDDILNALLSTSNTANMTPDYDGVSTAGDFFTKEVDHHLILFMNPKDARKVRKSMASTTLANTEVGANALISGTFMEVDGIEIVRSSKLEEGTAVMVKVGTYNSESHQNNDPVVKIINKVPVTIEPERDASKRLTNYYGSAMYGVALYNESRALKLTVAEAEKP</sequence>
<reference evidence="1 2" key="1">
    <citation type="submission" date="2017-05" db="EMBL/GenBank/DDBJ databases">
        <title>The Genome Sequence of Enterococcus faecium 6F2_DIV0138.</title>
        <authorList>
            <consortium name="The Broad Institute Genomics Platform"/>
            <consortium name="The Broad Institute Genomic Center for Infectious Diseases"/>
            <person name="Earl A."/>
            <person name="Manson A."/>
            <person name="Schwartman J."/>
            <person name="Gilmore M."/>
            <person name="Abouelleil A."/>
            <person name="Cao P."/>
            <person name="Chapman S."/>
            <person name="Cusick C."/>
            <person name="Shea T."/>
            <person name="Young S."/>
            <person name="Neafsey D."/>
            <person name="Nusbaum C."/>
            <person name="Birren B."/>
        </authorList>
    </citation>
    <scope>NUCLEOTIDE SEQUENCE [LARGE SCALE GENOMIC DNA]</scope>
    <source>
        <strain evidence="1 2">6F2_DIV0138</strain>
    </source>
</reference>
<name>A0AB73NG11_ENTFC</name>
<dbReference type="EMBL" id="NGLB01000001">
    <property type="protein sequence ID" value="OTO00438.1"/>
    <property type="molecule type" value="Genomic_DNA"/>
</dbReference>
<evidence type="ECO:0000313" key="2">
    <source>
        <dbReference type="Proteomes" id="UP000194737"/>
    </source>
</evidence>
<protein>
    <recommendedName>
        <fullName evidence="3">N4-gp56 family major capsid protein</fullName>
    </recommendedName>
</protein>
<evidence type="ECO:0000313" key="1">
    <source>
        <dbReference type="EMBL" id="OTO00438.1"/>
    </source>
</evidence>
<gene>
    <name evidence="1" type="ORF">A5804_001948</name>
</gene>
<accession>A0AB73NG11</accession>
<dbReference type="Pfam" id="PF25209">
    <property type="entry name" value="Phage_capsid_4"/>
    <property type="match status" value="1"/>
</dbReference>
<dbReference type="Proteomes" id="UP000194737">
    <property type="component" value="Unassembled WGS sequence"/>
</dbReference>
<organism evidence="1 2">
    <name type="scientific">Enterococcus faecium</name>
    <name type="common">Streptococcus faecium</name>
    <dbReference type="NCBI Taxonomy" id="1352"/>
    <lineage>
        <taxon>Bacteria</taxon>
        <taxon>Bacillati</taxon>
        <taxon>Bacillota</taxon>
        <taxon>Bacilli</taxon>
        <taxon>Lactobacillales</taxon>
        <taxon>Enterococcaceae</taxon>
        <taxon>Enterococcus</taxon>
    </lineage>
</organism>
<dbReference type="AlphaFoldDB" id="A0AB73NG11"/>